<evidence type="ECO:0000313" key="4">
    <source>
        <dbReference type="Proteomes" id="UP001240777"/>
    </source>
</evidence>
<sequence>MNLSYERQMAIAISQSIIQKYGVVLSVKNLAEILGIGMQSLQNKLCNQDKDMPKYTQLKGKKVFMANDIAEWMISNDLKFPK</sequence>
<reference evidence="2 4" key="1">
    <citation type="submission" date="2023-07" db="EMBL/GenBank/DDBJ databases">
        <title>Unpublished Manusciprt.</title>
        <authorList>
            <person name="Aydin F."/>
            <person name="Tarhane S."/>
            <person name="Saticioglu I.B."/>
            <person name="Karakaya E."/>
            <person name="Abay S."/>
            <person name="Guran O."/>
            <person name="Bozkurt E."/>
            <person name="Uzum N."/>
            <person name="Olgun K."/>
            <person name="Jablonski D."/>
        </authorList>
    </citation>
    <scope>NUCLEOTIDE SEQUENCE</scope>
    <source>
        <strain evidence="4">faydin-H75</strain>
        <strain evidence="2">Faydin-H76</strain>
    </source>
</reference>
<reference evidence="1 3" key="3">
    <citation type="journal article" date="2024" name="Syst. Appl. Microbiol.">
        <title>Helicobacter cappadocius sp. nov., from lizards: The first psychrotrophic Helicobacter species.</title>
        <authorList>
            <person name="Aydin F."/>
            <person name="Tarhane S."/>
            <person name="Karakaya E."/>
            <person name="Abay S."/>
            <person name="Kayman T."/>
            <person name="Guran O."/>
            <person name="Bozkurt E."/>
            <person name="Uzum N."/>
            <person name="Avci A."/>
            <person name="Olgun K."/>
            <person name="Jablonski D."/>
            <person name="Guran C."/>
            <person name="Burcin Saticioglu I."/>
        </authorList>
    </citation>
    <scope>NUCLEOTIDE SEQUENCE [LARGE SCALE GENOMIC DNA]</scope>
    <source>
        <strain evidence="1">Faydin-H75</strain>
        <strain evidence="3">faydin-H76</strain>
    </source>
</reference>
<protein>
    <submittedName>
        <fullName evidence="2">Uncharacterized protein</fullName>
    </submittedName>
</protein>
<evidence type="ECO:0000313" key="1">
    <source>
        <dbReference type="EMBL" id="MDO7252783.1"/>
    </source>
</evidence>
<dbReference type="EMBL" id="JAUYZK010000004">
    <property type="protein sequence ID" value="MDP2538826.1"/>
    <property type="molecule type" value="Genomic_DNA"/>
</dbReference>
<accession>A0AA90PQF0</accession>
<proteinExistence type="predicted"/>
<evidence type="ECO:0000313" key="2">
    <source>
        <dbReference type="EMBL" id="MDP2538826.1"/>
    </source>
</evidence>
<dbReference type="Proteomes" id="UP001177258">
    <property type="component" value="Unassembled WGS sequence"/>
</dbReference>
<dbReference type="RefSeq" id="WP_305516629.1">
    <property type="nucleotide sequence ID" value="NZ_JAUPEV010000003.1"/>
</dbReference>
<keyword evidence="4" id="KW-1185">Reference proteome</keyword>
<dbReference type="EMBL" id="JAUPEV010000003">
    <property type="protein sequence ID" value="MDO7252783.1"/>
    <property type="molecule type" value="Genomic_DNA"/>
</dbReference>
<name>A0AA90PQF0_9HELI</name>
<dbReference type="AlphaFoldDB" id="A0AA90PQF0"/>
<organism evidence="2 3">
    <name type="scientific">Helicobacter cappadocius</name>
    <dbReference type="NCBI Taxonomy" id="3063998"/>
    <lineage>
        <taxon>Bacteria</taxon>
        <taxon>Pseudomonadati</taxon>
        <taxon>Campylobacterota</taxon>
        <taxon>Epsilonproteobacteria</taxon>
        <taxon>Campylobacterales</taxon>
        <taxon>Helicobacteraceae</taxon>
        <taxon>Helicobacter</taxon>
    </lineage>
</organism>
<gene>
    <name evidence="1" type="ORF">Q5I04_02460</name>
    <name evidence="2" type="ORF">Q5I06_03390</name>
</gene>
<evidence type="ECO:0000313" key="3">
    <source>
        <dbReference type="Proteomes" id="UP001177258"/>
    </source>
</evidence>
<reference evidence="1" key="2">
    <citation type="submission" date="2023-07" db="EMBL/GenBank/DDBJ databases">
        <authorList>
            <person name="Aydin F."/>
            <person name="Tarhane S."/>
            <person name="Saticioglu I.B."/>
            <person name="Karakaya E."/>
            <person name="Abay S."/>
            <person name="Guran O."/>
            <person name="Bozkurt E."/>
            <person name="Uzum N."/>
            <person name="Olgun K."/>
            <person name="Jablonski D."/>
        </authorList>
    </citation>
    <scope>NUCLEOTIDE SEQUENCE</scope>
    <source>
        <strain evidence="1">Faydin-H75</strain>
    </source>
</reference>
<dbReference type="Proteomes" id="UP001240777">
    <property type="component" value="Unassembled WGS sequence"/>
</dbReference>
<comment type="caution">
    <text evidence="2">The sequence shown here is derived from an EMBL/GenBank/DDBJ whole genome shotgun (WGS) entry which is preliminary data.</text>
</comment>